<proteinExistence type="predicted"/>
<accession>A0A4Y7TCF2</accession>
<reference evidence="2 3" key="1">
    <citation type="journal article" date="2019" name="Nat. Ecol. Evol.">
        <title>Megaphylogeny resolves global patterns of mushroom evolution.</title>
        <authorList>
            <person name="Varga T."/>
            <person name="Krizsan K."/>
            <person name="Foldi C."/>
            <person name="Dima B."/>
            <person name="Sanchez-Garcia M."/>
            <person name="Sanchez-Ramirez S."/>
            <person name="Szollosi G.J."/>
            <person name="Szarkandi J.G."/>
            <person name="Papp V."/>
            <person name="Albert L."/>
            <person name="Andreopoulos W."/>
            <person name="Angelini C."/>
            <person name="Antonin V."/>
            <person name="Barry K.W."/>
            <person name="Bougher N.L."/>
            <person name="Buchanan P."/>
            <person name="Buyck B."/>
            <person name="Bense V."/>
            <person name="Catcheside P."/>
            <person name="Chovatia M."/>
            <person name="Cooper J."/>
            <person name="Damon W."/>
            <person name="Desjardin D."/>
            <person name="Finy P."/>
            <person name="Geml J."/>
            <person name="Haridas S."/>
            <person name="Hughes K."/>
            <person name="Justo A."/>
            <person name="Karasinski D."/>
            <person name="Kautmanova I."/>
            <person name="Kiss B."/>
            <person name="Kocsube S."/>
            <person name="Kotiranta H."/>
            <person name="LaButti K.M."/>
            <person name="Lechner B.E."/>
            <person name="Liimatainen K."/>
            <person name="Lipzen A."/>
            <person name="Lukacs Z."/>
            <person name="Mihaltcheva S."/>
            <person name="Morgado L.N."/>
            <person name="Niskanen T."/>
            <person name="Noordeloos M.E."/>
            <person name="Ohm R.A."/>
            <person name="Ortiz-Santana B."/>
            <person name="Ovrebo C."/>
            <person name="Racz N."/>
            <person name="Riley R."/>
            <person name="Savchenko A."/>
            <person name="Shiryaev A."/>
            <person name="Soop K."/>
            <person name="Spirin V."/>
            <person name="Szebenyi C."/>
            <person name="Tomsovsky M."/>
            <person name="Tulloss R.E."/>
            <person name="Uehling J."/>
            <person name="Grigoriev I.V."/>
            <person name="Vagvolgyi C."/>
            <person name="Papp T."/>
            <person name="Martin F.M."/>
            <person name="Miettinen O."/>
            <person name="Hibbett D.S."/>
            <person name="Nagy L.G."/>
        </authorList>
    </citation>
    <scope>NUCLEOTIDE SEQUENCE [LARGE SCALE GENOMIC DNA]</scope>
    <source>
        <strain evidence="2 3">FP101781</strain>
    </source>
</reference>
<evidence type="ECO:0000313" key="3">
    <source>
        <dbReference type="Proteomes" id="UP000298030"/>
    </source>
</evidence>
<feature type="region of interest" description="Disordered" evidence="1">
    <location>
        <begin position="277"/>
        <end position="314"/>
    </location>
</feature>
<dbReference type="AlphaFoldDB" id="A0A4Y7TCF2"/>
<evidence type="ECO:0000256" key="1">
    <source>
        <dbReference type="SAM" id="MobiDB-lite"/>
    </source>
</evidence>
<sequence>MPTVKHNPRFHAVASRLPRLPRELVHEVLNDLWIQKILEILCNHNSPYLDDCVSSHFKIGRVLPASDLAELKDLFSLYLRICALHRGNPHPRIPTLEKEVTFFLDRIKSRPVDIKWEIRNAIVGELDKYDKFIPVLNSVIPDKMLPWGNAAFRDVSGSGLKEAFEAIDAAEVKLNTLKANQLRRLADLLERYPNYVRTCCEKNGETGPQKQRHRVEYLRNQANGMLMRQILDGRFTARAIFAQDQFYLIPYNRVLRIFLKVLHRYPPQNVKVEIQEEPADDVEMDGGSNSDSDFDSQSKRKRKPRRTHPPVKPRALHQYPDVLQAVLEGFASFHTIGDSQKAPPPRVMHSEYSLSKNRGYGGPSQPHFFIYDFYPTPREMKKWEKIWPMPEKEFEWLERFLSICDYMAAMKEEWSMGRSVGDYWKQHAGEPR</sequence>
<protein>
    <submittedName>
        <fullName evidence="2">Uncharacterized protein</fullName>
    </submittedName>
</protein>
<keyword evidence="3" id="KW-1185">Reference proteome</keyword>
<name>A0A4Y7TCF2_COPMI</name>
<feature type="compositionally biased region" description="Basic residues" evidence="1">
    <location>
        <begin position="299"/>
        <end position="314"/>
    </location>
</feature>
<evidence type="ECO:0000313" key="2">
    <source>
        <dbReference type="EMBL" id="TEB31856.1"/>
    </source>
</evidence>
<dbReference type="EMBL" id="QPFP01000017">
    <property type="protein sequence ID" value="TEB31856.1"/>
    <property type="molecule type" value="Genomic_DNA"/>
</dbReference>
<organism evidence="2 3">
    <name type="scientific">Coprinellus micaceus</name>
    <name type="common">Glistening ink-cap mushroom</name>
    <name type="synonym">Coprinus micaceus</name>
    <dbReference type="NCBI Taxonomy" id="71717"/>
    <lineage>
        <taxon>Eukaryota</taxon>
        <taxon>Fungi</taxon>
        <taxon>Dikarya</taxon>
        <taxon>Basidiomycota</taxon>
        <taxon>Agaricomycotina</taxon>
        <taxon>Agaricomycetes</taxon>
        <taxon>Agaricomycetidae</taxon>
        <taxon>Agaricales</taxon>
        <taxon>Agaricineae</taxon>
        <taxon>Psathyrellaceae</taxon>
        <taxon>Coprinellus</taxon>
    </lineage>
</organism>
<dbReference type="OrthoDB" id="3478523at2759"/>
<gene>
    <name evidence="2" type="ORF">FA13DRAFT_1732148</name>
</gene>
<comment type="caution">
    <text evidence="2">The sequence shown here is derived from an EMBL/GenBank/DDBJ whole genome shotgun (WGS) entry which is preliminary data.</text>
</comment>
<dbReference type="Proteomes" id="UP000298030">
    <property type="component" value="Unassembled WGS sequence"/>
</dbReference>